<dbReference type="AlphaFoldDB" id="A0A1J5QV91"/>
<dbReference type="EC" id="3.1.3.18" evidence="1"/>
<dbReference type="EMBL" id="MLJW01000415">
    <property type="protein sequence ID" value="OIQ87590.1"/>
    <property type="molecule type" value="Genomic_DNA"/>
</dbReference>
<protein>
    <submittedName>
        <fullName evidence="1">Phosphoglycolate phosphatase</fullName>
        <ecNumber evidence="1">3.1.3.18</ecNumber>
    </submittedName>
</protein>
<dbReference type="NCBIfam" id="TIGR01509">
    <property type="entry name" value="HAD-SF-IA-v3"/>
    <property type="match status" value="1"/>
</dbReference>
<dbReference type="InterPro" id="IPR006439">
    <property type="entry name" value="HAD-SF_hydro_IA"/>
</dbReference>
<dbReference type="PANTHER" id="PTHR43611">
    <property type="entry name" value="ALPHA-D-GLUCOSE 1-PHOSPHATE PHOSPHATASE"/>
    <property type="match status" value="1"/>
</dbReference>
<dbReference type="CDD" id="cd02603">
    <property type="entry name" value="HAD_sEH-N_like"/>
    <property type="match status" value="1"/>
</dbReference>
<comment type="caution">
    <text evidence="1">The sequence shown here is derived from an EMBL/GenBank/DDBJ whole genome shotgun (WGS) entry which is preliminary data.</text>
</comment>
<keyword evidence="1" id="KW-0378">Hydrolase</keyword>
<dbReference type="InterPro" id="IPR023198">
    <property type="entry name" value="PGP-like_dom2"/>
</dbReference>
<dbReference type="Gene3D" id="1.10.150.240">
    <property type="entry name" value="Putative phosphatase, domain 2"/>
    <property type="match status" value="1"/>
</dbReference>
<proteinExistence type="predicted"/>
<accession>A0A1J5QV91</accession>
<sequence length="208" mass="22611">MRGVAGGRAVDAVVFDLGNVLVRWDPYAPFTGRMDPTEVERFFVEVDFASFNHEQDRGRSWAEARAWLAARLPHHVPALDLYVSHFADSLRGPVPGSDGVVRDVRAAGVRVLGLTNWSAETFGHAVTAAPAIGMLEGVLVSGEVGIAKPDPEIFALLTEQFDLDPQRTVFTDDSRINVEAARAAGYIGLPFDDADGLRRDLAAWGVIR</sequence>
<gene>
    <name evidence="1" type="primary">gph_20</name>
    <name evidence="1" type="ORF">GALL_305610</name>
</gene>
<dbReference type="SFLD" id="SFLDS00003">
    <property type="entry name" value="Haloacid_Dehalogenase"/>
    <property type="match status" value="1"/>
</dbReference>
<dbReference type="SUPFAM" id="SSF56784">
    <property type="entry name" value="HAD-like"/>
    <property type="match status" value="1"/>
</dbReference>
<name>A0A1J5QV91_9ZZZZ</name>
<dbReference type="SFLD" id="SFLDG01129">
    <property type="entry name" value="C1.5:_HAD__Beta-PGM__Phosphata"/>
    <property type="match status" value="1"/>
</dbReference>
<dbReference type="InterPro" id="IPR023214">
    <property type="entry name" value="HAD_sf"/>
</dbReference>
<dbReference type="PANTHER" id="PTHR43611:SF3">
    <property type="entry name" value="FLAVIN MONONUCLEOTIDE HYDROLASE 1, CHLOROPLATIC"/>
    <property type="match status" value="1"/>
</dbReference>
<dbReference type="InterPro" id="IPR036412">
    <property type="entry name" value="HAD-like_sf"/>
</dbReference>
<dbReference type="GO" id="GO:0008967">
    <property type="term" value="F:phosphoglycolate phosphatase activity"/>
    <property type="evidence" value="ECO:0007669"/>
    <property type="project" value="UniProtKB-EC"/>
</dbReference>
<evidence type="ECO:0000313" key="1">
    <source>
        <dbReference type="EMBL" id="OIQ87590.1"/>
    </source>
</evidence>
<dbReference type="Pfam" id="PF00702">
    <property type="entry name" value="Hydrolase"/>
    <property type="match status" value="1"/>
</dbReference>
<organism evidence="1">
    <name type="scientific">mine drainage metagenome</name>
    <dbReference type="NCBI Taxonomy" id="410659"/>
    <lineage>
        <taxon>unclassified sequences</taxon>
        <taxon>metagenomes</taxon>
        <taxon>ecological metagenomes</taxon>
    </lineage>
</organism>
<dbReference type="PRINTS" id="PR00413">
    <property type="entry name" value="HADHALOGNASE"/>
</dbReference>
<dbReference type="Gene3D" id="3.40.50.1000">
    <property type="entry name" value="HAD superfamily/HAD-like"/>
    <property type="match status" value="1"/>
</dbReference>
<reference evidence="1" key="1">
    <citation type="submission" date="2016-10" db="EMBL/GenBank/DDBJ databases">
        <title>Sequence of Gallionella enrichment culture.</title>
        <authorList>
            <person name="Poehlein A."/>
            <person name="Muehling M."/>
            <person name="Daniel R."/>
        </authorList>
    </citation>
    <scope>NUCLEOTIDE SEQUENCE</scope>
</reference>